<dbReference type="GO" id="GO:0015627">
    <property type="term" value="C:type II protein secretion system complex"/>
    <property type="evidence" value="ECO:0007669"/>
    <property type="project" value="TreeGrafter"/>
</dbReference>
<reference evidence="3" key="1">
    <citation type="journal article" date="2015" name="MBio">
        <title>Genome-Resolved Metagenomic Analysis Reveals Roles for Candidate Phyla and Other Microbial Community Members in Biogeochemical Transformations in Oil Reservoirs.</title>
        <authorList>
            <person name="Hu P."/>
            <person name="Tom L."/>
            <person name="Singh A."/>
            <person name="Thomas B.C."/>
            <person name="Baker B.J."/>
            <person name="Piceno Y.M."/>
            <person name="Andersen G.L."/>
            <person name="Banfield J.F."/>
        </authorList>
    </citation>
    <scope>NUCLEOTIDE SEQUENCE [LARGE SCALE GENOMIC DNA]</scope>
</reference>
<comment type="caution">
    <text evidence="2">The sequence shown here is derived from an EMBL/GenBank/DDBJ whole genome shotgun (WGS) entry which is preliminary data.</text>
</comment>
<proteinExistence type="predicted"/>
<dbReference type="InterPro" id="IPR010994">
    <property type="entry name" value="RuvA_2-like"/>
</dbReference>
<sequence>MRWKDFFYFHRGQRLGVLLLLILIVLTLILQLLLSNRRSSYIVLQENDSLIRAFEAFRRGGEQLLPDTTIRPDRESVGKISPADRSGSEGGDPSSAAAEERGIRSYSAYPVTVKLRPGETISLNESDTTRWKMIPGIGSSYASRIVKYRELLGGFVRKEQLLEVYGLDAELYGRISPYIAPDSLWARLAINSADFRELLRHPYLNYEQVQAIVNLRRKKGNIRSIRELAMLDVFTEADINRLEPYLAF</sequence>
<dbReference type="Gene3D" id="1.10.150.320">
    <property type="entry name" value="Photosystem II 12 kDa extrinsic protein"/>
    <property type="match status" value="1"/>
</dbReference>
<organism evidence="2 3">
    <name type="scientific">Proteiniphilum acetatigenes</name>
    <dbReference type="NCBI Taxonomy" id="294710"/>
    <lineage>
        <taxon>Bacteria</taxon>
        <taxon>Pseudomonadati</taxon>
        <taxon>Bacteroidota</taxon>
        <taxon>Bacteroidia</taxon>
        <taxon>Bacteroidales</taxon>
        <taxon>Dysgonomonadaceae</taxon>
        <taxon>Proteiniphilum</taxon>
    </lineage>
</organism>
<dbReference type="GO" id="GO:0015628">
    <property type="term" value="P:protein secretion by the type II secretion system"/>
    <property type="evidence" value="ECO:0007669"/>
    <property type="project" value="TreeGrafter"/>
</dbReference>
<name>A0A101HJU0_9BACT</name>
<gene>
    <name evidence="2" type="ORF">XD92_0502</name>
</gene>
<dbReference type="InterPro" id="IPR051675">
    <property type="entry name" value="Endo/Exo/Phosphatase_dom_1"/>
</dbReference>
<dbReference type="EMBL" id="LGGN01000068">
    <property type="protein sequence ID" value="KUK78137.1"/>
    <property type="molecule type" value="Genomic_DNA"/>
</dbReference>
<dbReference type="Proteomes" id="UP000053860">
    <property type="component" value="Unassembled WGS sequence"/>
</dbReference>
<feature type="region of interest" description="Disordered" evidence="1">
    <location>
        <begin position="66"/>
        <end position="100"/>
    </location>
</feature>
<accession>A0A101HJU0</accession>
<dbReference type="PANTHER" id="PTHR21180:SF32">
    <property type="entry name" value="ENDONUCLEASE_EXONUCLEASE_PHOSPHATASE FAMILY DOMAIN-CONTAINING PROTEIN 1"/>
    <property type="match status" value="1"/>
</dbReference>
<evidence type="ECO:0000256" key="1">
    <source>
        <dbReference type="SAM" id="MobiDB-lite"/>
    </source>
</evidence>
<dbReference type="PANTHER" id="PTHR21180">
    <property type="entry name" value="ENDONUCLEASE/EXONUCLEASE/PHOSPHATASE FAMILY DOMAIN-CONTAINING PROTEIN 1"/>
    <property type="match status" value="1"/>
</dbReference>
<evidence type="ECO:0000313" key="2">
    <source>
        <dbReference type="EMBL" id="KUK78137.1"/>
    </source>
</evidence>
<evidence type="ECO:0000313" key="3">
    <source>
        <dbReference type="Proteomes" id="UP000053860"/>
    </source>
</evidence>
<dbReference type="AlphaFoldDB" id="A0A101HJU0"/>
<protein>
    <recommendedName>
        <fullName evidence="4">Helix-hairpin-helix domain-containing protein</fullName>
    </recommendedName>
</protein>
<dbReference type="PATRIC" id="fig|294710.3.peg.753"/>
<evidence type="ECO:0008006" key="4">
    <source>
        <dbReference type="Google" id="ProtNLM"/>
    </source>
</evidence>
<dbReference type="SUPFAM" id="SSF47781">
    <property type="entry name" value="RuvA domain 2-like"/>
    <property type="match status" value="2"/>
</dbReference>
<dbReference type="Pfam" id="PF12836">
    <property type="entry name" value="HHH_3"/>
    <property type="match status" value="2"/>
</dbReference>